<keyword evidence="4" id="KW-1185">Reference proteome</keyword>
<evidence type="ECO:0000256" key="1">
    <source>
        <dbReference type="SAM" id="MobiDB-lite"/>
    </source>
</evidence>
<proteinExistence type="predicted"/>
<organism evidence="3 4">
    <name type="scientific">Undibacterium seohonense</name>
    <dbReference type="NCBI Taxonomy" id="1344950"/>
    <lineage>
        <taxon>Bacteria</taxon>
        <taxon>Pseudomonadati</taxon>
        <taxon>Pseudomonadota</taxon>
        <taxon>Betaproteobacteria</taxon>
        <taxon>Burkholderiales</taxon>
        <taxon>Oxalobacteraceae</taxon>
        <taxon>Undibacterium</taxon>
    </lineage>
</organism>
<feature type="domain" description="MBG" evidence="2">
    <location>
        <begin position="85"/>
        <end position="165"/>
    </location>
</feature>
<protein>
    <submittedName>
        <fullName evidence="3">MBG-2 domain-containing protein</fullName>
    </submittedName>
</protein>
<feature type="domain" description="MBG" evidence="2">
    <location>
        <begin position="171"/>
        <end position="250"/>
    </location>
</feature>
<dbReference type="EMBL" id="JACOFW010000004">
    <property type="protein sequence ID" value="MBC3806770.1"/>
    <property type="molecule type" value="Genomic_DNA"/>
</dbReference>
<reference evidence="3 4" key="1">
    <citation type="submission" date="2020-08" db="EMBL/GenBank/DDBJ databases">
        <title>Novel species isolated from subtropical streams in China.</title>
        <authorList>
            <person name="Lu H."/>
        </authorList>
    </citation>
    <scope>NUCLEOTIDE SEQUENCE [LARGE SCALE GENOMIC DNA]</scope>
    <source>
        <strain evidence="3 4">KACC 16656</strain>
    </source>
</reference>
<dbReference type="InterPro" id="IPR041286">
    <property type="entry name" value="MBG_2"/>
</dbReference>
<evidence type="ECO:0000313" key="3">
    <source>
        <dbReference type="EMBL" id="MBC3806770.1"/>
    </source>
</evidence>
<dbReference type="Pfam" id="PF18676">
    <property type="entry name" value="MBG_2"/>
    <property type="match status" value="3"/>
</dbReference>
<dbReference type="Proteomes" id="UP000648257">
    <property type="component" value="Unassembled WGS sequence"/>
</dbReference>
<evidence type="ECO:0000313" key="4">
    <source>
        <dbReference type="Proteomes" id="UP000648257"/>
    </source>
</evidence>
<sequence>MKANDASKNYGQTITLPLTAFTSSGLVNGDTIVSVNETSPGTIATANVIGSPYAITPSGASGTFTPSNYTLSYVNGVLKVLPIPLVITANDATKNYGQLISFPFTAFTTTGLVNGDTVVNVNETSPGAIATAPVIGSPYAITPSGATGTYTPSNYNETYVNGILTVKPLALVVKATDVTKPYGSVVELTQFTQTGLLPGETITKTDLTSPGTVATASVVDSPYVITVSNATGENFTPSNYNINYVPGELTVTTPVTIIPPTILTPLTPTNPNPVGVDIVTPTLPTGLDSLLVPEPIKPVTPIIKPIPVPVPVPVKVTPPIRSDKPVPDFKKTTERPRKQDRH</sequence>
<gene>
    <name evidence="3" type="ORF">H8K52_05340</name>
</gene>
<feature type="domain" description="MBG" evidence="2">
    <location>
        <begin position="2"/>
        <end position="78"/>
    </location>
</feature>
<name>A0ABR6X2J5_9BURK</name>
<comment type="caution">
    <text evidence="3">The sequence shown here is derived from an EMBL/GenBank/DDBJ whole genome shotgun (WGS) entry which is preliminary data.</text>
</comment>
<accession>A0ABR6X2J5</accession>
<evidence type="ECO:0000259" key="2">
    <source>
        <dbReference type="Pfam" id="PF18676"/>
    </source>
</evidence>
<dbReference type="Gene3D" id="3.30.160.710">
    <property type="match status" value="2"/>
</dbReference>
<feature type="compositionally biased region" description="Basic and acidic residues" evidence="1">
    <location>
        <begin position="321"/>
        <end position="342"/>
    </location>
</feature>
<dbReference type="RefSeq" id="WP_186921860.1">
    <property type="nucleotide sequence ID" value="NZ_JACOFW010000004.1"/>
</dbReference>
<feature type="region of interest" description="Disordered" evidence="1">
    <location>
        <begin position="316"/>
        <end position="342"/>
    </location>
</feature>